<protein>
    <submittedName>
        <fullName evidence="3">Uncharacterized protein</fullName>
    </submittedName>
</protein>
<dbReference type="OrthoDB" id="3232296at2759"/>
<feature type="region of interest" description="Disordered" evidence="1">
    <location>
        <begin position="298"/>
        <end position="319"/>
    </location>
</feature>
<evidence type="ECO:0000256" key="2">
    <source>
        <dbReference type="SAM" id="Phobius"/>
    </source>
</evidence>
<dbReference type="EMBL" id="SGPM01000010">
    <property type="protein sequence ID" value="THH33167.1"/>
    <property type="molecule type" value="Genomic_DNA"/>
</dbReference>
<feature type="transmembrane region" description="Helical" evidence="2">
    <location>
        <begin position="63"/>
        <end position="84"/>
    </location>
</feature>
<keyword evidence="4" id="KW-1185">Reference proteome</keyword>
<evidence type="ECO:0000313" key="3">
    <source>
        <dbReference type="EMBL" id="THH33167.1"/>
    </source>
</evidence>
<sequence>MSRFYAGQYLNPRPPKDLCTTQAILKHGTDPMFVVASLALVIEFLQSTGVVIAWFMTKQCLGSSVLVSAPYVTFVIFAIISAGLGGSNPSKVVHKRNELYCSIDMTVFARFQQAFMIIVVVATITLEAYTIIKLRRTWDGVRRAKSSTLFTISQALRITGFTILQLNYIILSSIDFYFSTEGTHIVPIVYEALMPLGTFLIFGTTMDCLHVWVCCLDRQKYANVAADKDPAMVVVRKPSSHASQVISIDFRLSLIHGFRTPSDFMPIDDDDLPSGHRSNRSTQRYTIASRSGAVKTPSILRTGDGMSTASSGDQPRSIRLPPIETKASSLLSAGDAVTIASSGSTKHPLGPTNPASPIPASPILVCKQLVCR</sequence>
<comment type="caution">
    <text evidence="3">The sequence shown here is derived from an EMBL/GenBank/DDBJ whole genome shotgun (WGS) entry which is preliminary data.</text>
</comment>
<proteinExistence type="predicted"/>
<accession>A0A4S4N4W5</accession>
<name>A0A4S4N4W5_9APHY</name>
<dbReference type="AlphaFoldDB" id="A0A4S4N4W5"/>
<dbReference type="Proteomes" id="UP000308730">
    <property type="component" value="Unassembled WGS sequence"/>
</dbReference>
<gene>
    <name evidence="3" type="ORF">EUX98_g1024</name>
</gene>
<reference evidence="3 4" key="1">
    <citation type="submission" date="2019-02" db="EMBL/GenBank/DDBJ databases">
        <title>Genome sequencing of the rare red list fungi Antrodiella citrinella (Flaviporus citrinellus).</title>
        <authorList>
            <person name="Buettner E."/>
            <person name="Kellner H."/>
        </authorList>
    </citation>
    <scope>NUCLEOTIDE SEQUENCE [LARGE SCALE GENOMIC DNA]</scope>
    <source>
        <strain evidence="3 4">DSM 108506</strain>
    </source>
</reference>
<feature type="compositionally biased region" description="Polar residues" evidence="1">
    <location>
        <begin position="305"/>
        <end position="314"/>
    </location>
</feature>
<keyword evidence="2" id="KW-0472">Membrane</keyword>
<evidence type="ECO:0000256" key="1">
    <source>
        <dbReference type="SAM" id="MobiDB-lite"/>
    </source>
</evidence>
<feature type="transmembrane region" description="Helical" evidence="2">
    <location>
        <begin position="32"/>
        <end position="56"/>
    </location>
</feature>
<evidence type="ECO:0000313" key="4">
    <source>
        <dbReference type="Proteomes" id="UP000308730"/>
    </source>
</evidence>
<organism evidence="3 4">
    <name type="scientific">Antrodiella citrinella</name>
    <dbReference type="NCBI Taxonomy" id="2447956"/>
    <lineage>
        <taxon>Eukaryota</taxon>
        <taxon>Fungi</taxon>
        <taxon>Dikarya</taxon>
        <taxon>Basidiomycota</taxon>
        <taxon>Agaricomycotina</taxon>
        <taxon>Agaricomycetes</taxon>
        <taxon>Polyporales</taxon>
        <taxon>Steccherinaceae</taxon>
        <taxon>Antrodiella</taxon>
    </lineage>
</organism>
<feature type="transmembrane region" description="Helical" evidence="2">
    <location>
        <begin position="114"/>
        <end position="134"/>
    </location>
</feature>
<feature type="transmembrane region" description="Helical" evidence="2">
    <location>
        <begin position="155"/>
        <end position="178"/>
    </location>
</feature>
<keyword evidence="2" id="KW-0812">Transmembrane</keyword>
<keyword evidence="2" id="KW-1133">Transmembrane helix</keyword>